<dbReference type="PROSITE" id="PS00041">
    <property type="entry name" value="HTH_ARAC_FAMILY_1"/>
    <property type="match status" value="1"/>
</dbReference>
<dbReference type="AlphaFoldDB" id="A0AAN4VYW1"/>
<keyword evidence="6" id="KW-1185">Reference proteome</keyword>
<dbReference type="Pfam" id="PF12833">
    <property type="entry name" value="HTH_18"/>
    <property type="match status" value="1"/>
</dbReference>
<dbReference type="RefSeq" id="WP_338236542.1">
    <property type="nucleotide sequence ID" value="NZ_BQKE01000001.1"/>
</dbReference>
<keyword evidence="1" id="KW-0805">Transcription regulation</keyword>
<dbReference type="PANTHER" id="PTHR43280:SF2">
    <property type="entry name" value="HTH-TYPE TRANSCRIPTIONAL REGULATOR EXSA"/>
    <property type="match status" value="1"/>
</dbReference>
<sequence length="252" mass="29271">MESFVFHPPESLQEYIDILWLGKSADLSITSVHYAPEFTELIFNYGDRFEIKGENVAQKRSRESCTICISGLKKQPFITTTEGRYCSAGLLLKPYCFRFLQELLKAPILEKVERCIFRDLINTQRPDASKVFTLLEAFFSQIKLDPILQIFEQQISATFLERGALKRFSQRQQLSSKSFIQKFKKHYFITPAQYVKLRQINYARSLIHQRPDLSLGQIGLEAGFYDQPHFVRVFQQYMGSSPKNFSEPKVPG</sequence>
<evidence type="ECO:0000313" key="6">
    <source>
        <dbReference type="Proteomes" id="UP001310022"/>
    </source>
</evidence>
<name>A0AAN4VYW1_9BACT</name>
<dbReference type="InterPro" id="IPR046532">
    <property type="entry name" value="DUF6597"/>
</dbReference>
<evidence type="ECO:0000259" key="4">
    <source>
        <dbReference type="PROSITE" id="PS01124"/>
    </source>
</evidence>
<dbReference type="InterPro" id="IPR018060">
    <property type="entry name" value="HTH_AraC"/>
</dbReference>
<comment type="caution">
    <text evidence="5">The sequence shown here is derived from an EMBL/GenBank/DDBJ whole genome shotgun (WGS) entry which is preliminary data.</text>
</comment>
<evidence type="ECO:0000313" key="5">
    <source>
        <dbReference type="EMBL" id="GJM60890.1"/>
    </source>
</evidence>
<dbReference type="Gene3D" id="1.10.10.60">
    <property type="entry name" value="Homeodomain-like"/>
    <property type="match status" value="1"/>
</dbReference>
<dbReference type="Proteomes" id="UP001310022">
    <property type="component" value="Unassembled WGS sequence"/>
</dbReference>
<dbReference type="EMBL" id="BQKE01000001">
    <property type="protein sequence ID" value="GJM60890.1"/>
    <property type="molecule type" value="Genomic_DNA"/>
</dbReference>
<dbReference type="InterPro" id="IPR009057">
    <property type="entry name" value="Homeodomain-like_sf"/>
</dbReference>
<evidence type="ECO:0000256" key="2">
    <source>
        <dbReference type="ARBA" id="ARBA00023125"/>
    </source>
</evidence>
<protein>
    <recommendedName>
        <fullName evidence="4">HTH araC/xylS-type domain-containing protein</fullName>
    </recommendedName>
</protein>
<keyword evidence="2" id="KW-0238">DNA-binding</keyword>
<dbReference type="GO" id="GO:0003700">
    <property type="term" value="F:DNA-binding transcription factor activity"/>
    <property type="evidence" value="ECO:0007669"/>
    <property type="project" value="InterPro"/>
</dbReference>
<dbReference type="InterPro" id="IPR018062">
    <property type="entry name" value="HTH_AraC-typ_CS"/>
</dbReference>
<dbReference type="PROSITE" id="PS01124">
    <property type="entry name" value="HTH_ARAC_FAMILY_2"/>
    <property type="match status" value="1"/>
</dbReference>
<accession>A0AAN4VYW1</accession>
<gene>
    <name evidence="5" type="ORF">PEDI_14420</name>
</gene>
<keyword evidence="3" id="KW-0804">Transcription</keyword>
<evidence type="ECO:0000256" key="1">
    <source>
        <dbReference type="ARBA" id="ARBA00023015"/>
    </source>
</evidence>
<evidence type="ECO:0000256" key="3">
    <source>
        <dbReference type="ARBA" id="ARBA00023163"/>
    </source>
</evidence>
<dbReference type="SMART" id="SM00342">
    <property type="entry name" value="HTH_ARAC"/>
    <property type="match status" value="1"/>
</dbReference>
<dbReference type="GO" id="GO:0043565">
    <property type="term" value="F:sequence-specific DNA binding"/>
    <property type="evidence" value="ECO:0007669"/>
    <property type="project" value="InterPro"/>
</dbReference>
<organism evidence="5 6">
    <name type="scientific">Persicobacter diffluens</name>
    <dbReference type="NCBI Taxonomy" id="981"/>
    <lineage>
        <taxon>Bacteria</taxon>
        <taxon>Pseudomonadati</taxon>
        <taxon>Bacteroidota</taxon>
        <taxon>Cytophagia</taxon>
        <taxon>Cytophagales</taxon>
        <taxon>Persicobacteraceae</taxon>
        <taxon>Persicobacter</taxon>
    </lineage>
</organism>
<dbReference type="Pfam" id="PF20240">
    <property type="entry name" value="DUF6597"/>
    <property type="match status" value="1"/>
</dbReference>
<reference evidence="5 6" key="1">
    <citation type="submission" date="2021-12" db="EMBL/GenBank/DDBJ databases">
        <title>Genome sequencing of bacteria with rrn-lacking chromosome and rrn-plasmid.</title>
        <authorList>
            <person name="Anda M."/>
            <person name="Iwasaki W."/>
        </authorList>
    </citation>
    <scope>NUCLEOTIDE SEQUENCE [LARGE SCALE GENOMIC DNA]</scope>
    <source>
        <strain evidence="5 6">NBRC 15940</strain>
    </source>
</reference>
<proteinExistence type="predicted"/>
<feature type="domain" description="HTH araC/xylS-type" evidence="4">
    <location>
        <begin position="145"/>
        <end position="248"/>
    </location>
</feature>
<dbReference type="SUPFAM" id="SSF46689">
    <property type="entry name" value="Homeodomain-like"/>
    <property type="match status" value="1"/>
</dbReference>
<dbReference type="PANTHER" id="PTHR43280">
    <property type="entry name" value="ARAC-FAMILY TRANSCRIPTIONAL REGULATOR"/>
    <property type="match status" value="1"/>
</dbReference>